<evidence type="ECO:0000256" key="1">
    <source>
        <dbReference type="SAM" id="SignalP"/>
    </source>
</evidence>
<keyword evidence="1" id="KW-0732">Signal</keyword>
<evidence type="ECO:0008006" key="4">
    <source>
        <dbReference type="Google" id="ProtNLM"/>
    </source>
</evidence>
<dbReference type="OrthoDB" id="5948002at2"/>
<proteinExistence type="predicted"/>
<evidence type="ECO:0000313" key="3">
    <source>
        <dbReference type="Proteomes" id="UP000218968"/>
    </source>
</evidence>
<dbReference type="AlphaFoldDB" id="A0A290XIB9"/>
<dbReference type="EMBL" id="CP023406">
    <property type="protein sequence ID" value="ATD68696.1"/>
    <property type="molecule type" value="Genomic_DNA"/>
</dbReference>
<evidence type="ECO:0000313" key="2">
    <source>
        <dbReference type="EMBL" id="ATD68696.1"/>
    </source>
</evidence>
<feature type="chain" id="PRO_5013398620" description="Lipoprotein" evidence="1">
    <location>
        <begin position="23"/>
        <end position="243"/>
    </location>
</feature>
<dbReference type="PROSITE" id="PS51257">
    <property type="entry name" value="PROKAR_LIPOPROTEIN"/>
    <property type="match status" value="1"/>
</dbReference>
<reference evidence="3" key="1">
    <citation type="submission" date="2017-09" db="EMBL/GenBank/DDBJ databases">
        <title>Luteimonas liuhanmingii sp.nov., isolated from the intestinal contents of Tibetan Plateau Pika in Yushu, Qinghai Province, China.</title>
        <authorList>
            <person name="Gui Z."/>
        </authorList>
    </citation>
    <scope>NUCLEOTIDE SEQUENCE [LARGE SCALE GENOMIC DNA]</scope>
    <source>
        <strain evidence="3">100111</strain>
    </source>
</reference>
<feature type="signal peptide" evidence="1">
    <location>
        <begin position="1"/>
        <end position="22"/>
    </location>
</feature>
<accession>A0A290XIB9</accession>
<sequence>MTTRHLLATGLTAALLALTACQDPEARAAAQAQAQAATNEAQAAANERDFESAVAIENWALAKAQADVLLARYPDTEAAARVRAKFDEVKAKGDAVREQARTQALWSYNTANVEGGLQLSAAIYARDEVDVDGSGAKQVRLIFRDHPSWGRSSYLVLQAGDFDCYPSCRVSVRVDDGEPRRMAANRPRTDEAIAMFIDDERALWRLLDGASTVAIEFPVKAGGTRTAVFEVAGLDRTRLPGWN</sequence>
<dbReference type="KEGG" id="lum:CNR27_04430"/>
<gene>
    <name evidence="2" type="ORF">CNR27_04430</name>
</gene>
<dbReference type="Proteomes" id="UP000218968">
    <property type="component" value="Chromosome"/>
</dbReference>
<dbReference type="RefSeq" id="WP_096300288.1">
    <property type="nucleotide sequence ID" value="NZ_CP023406.1"/>
</dbReference>
<name>A0A290XIB9_9GAMM</name>
<organism evidence="2 3">
    <name type="scientific">Luteimonas chenhongjianii</name>
    <dbReference type="NCBI Taxonomy" id="2006110"/>
    <lineage>
        <taxon>Bacteria</taxon>
        <taxon>Pseudomonadati</taxon>
        <taxon>Pseudomonadota</taxon>
        <taxon>Gammaproteobacteria</taxon>
        <taxon>Lysobacterales</taxon>
        <taxon>Lysobacteraceae</taxon>
        <taxon>Luteimonas</taxon>
    </lineage>
</organism>
<keyword evidence="3" id="KW-1185">Reference proteome</keyword>
<protein>
    <recommendedName>
        <fullName evidence="4">Lipoprotein</fullName>
    </recommendedName>
</protein>